<dbReference type="UniPathway" id="UPA00223"/>
<evidence type="ECO:0000256" key="11">
    <source>
        <dbReference type="ARBA" id="ARBA00022723"/>
    </source>
</evidence>
<evidence type="ECO:0000256" key="3">
    <source>
        <dbReference type="ARBA" id="ARBA00004141"/>
    </source>
</evidence>
<dbReference type="GO" id="GO:0016020">
    <property type="term" value="C:membrane"/>
    <property type="evidence" value="ECO:0007669"/>
    <property type="project" value="UniProtKB-SubCell"/>
</dbReference>
<dbReference type="Pfam" id="PF01127">
    <property type="entry name" value="Sdh_cyt"/>
    <property type="match status" value="1"/>
</dbReference>
<feature type="transmembrane region" description="Helical" evidence="16">
    <location>
        <begin position="65"/>
        <end position="86"/>
    </location>
</feature>
<dbReference type="InterPro" id="IPR000701">
    <property type="entry name" value="SuccDH_FuR_B_TM-su"/>
</dbReference>
<evidence type="ECO:0000256" key="5">
    <source>
        <dbReference type="ARBA" id="ARBA00011558"/>
    </source>
</evidence>
<dbReference type="GO" id="GO:0006099">
    <property type="term" value="P:tricarboxylic acid cycle"/>
    <property type="evidence" value="ECO:0007669"/>
    <property type="project" value="UniProtKB-UniPathway"/>
</dbReference>
<evidence type="ECO:0000256" key="10">
    <source>
        <dbReference type="ARBA" id="ARBA00022692"/>
    </source>
</evidence>
<keyword evidence="10 16" id="KW-0812">Transmembrane</keyword>
<evidence type="ECO:0000313" key="17">
    <source>
        <dbReference type="EMBL" id="NMM45559.1"/>
    </source>
</evidence>
<dbReference type="RefSeq" id="WP_169625947.1">
    <property type="nucleotide sequence ID" value="NZ_JABBNT010000004.1"/>
</dbReference>
<comment type="pathway">
    <text evidence="4">Carbohydrate metabolism; tricarboxylic acid cycle.</text>
</comment>
<evidence type="ECO:0000256" key="4">
    <source>
        <dbReference type="ARBA" id="ARBA00005163"/>
    </source>
</evidence>
<feature type="transmembrane region" description="Helical" evidence="16">
    <location>
        <begin position="27"/>
        <end position="45"/>
    </location>
</feature>
<keyword evidence="15 16" id="KW-0472">Membrane</keyword>
<keyword evidence="11" id="KW-0479">Metal-binding</keyword>
<feature type="transmembrane region" description="Helical" evidence="16">
    <location>
        <begin position="98"/>
        <end position="123"/>
    </location>
</feature>
<dbReference type="AlphaFoldDB" id="A0A7Y0E1K1"/>
<keyword evidence="12" id="KW-0249">Electron transport</keyword>
<protein>
    <recommendedName>
        <fullName evidence="6">Succinate dehydrogenase hydrophobic membrane anchor subunit</fullName>
    </recommendedName>
</protein>
<evidence type="ECO:0000256" key="8">
    <source>
        <dbReference type="ARBA" id="ARBA00022532"/>
    </source>
</evidence>
<comment type="function">
    <text evidence="2">Membrane-anchoring subunit of succinate dehydrogenase (SDH).</text>
</comment>
<keyword evidence="8" id="KW-0816">Tricarboxylic acid cycle</keyword>
<dbReference type="Gene3D" id="1.20.1300.10">
    <property type="entry name" value="Fumarate reductase/succinate dehydrogenase, transmembrane subunit"/>
    <property type="match status" value="1"/>
</dbReference>
<comment type="caution">
    <text evidence="17">The sequence shown here is derived from an EMBL/GenBank/DDBJ whole genome shotgun (WGS) entry which is preliminary data.</text>
</comment>
<evidence type="ECO:0000256" key="16">
    <source>
        <dbReference type="SAM" id="Phobius"/>
    </source>
</evidence>
<dbReference type="Proteomes" id="UP000539372">
    <property type="component" value="Unassembled WGS sequence"/>
</dbReference>
<keyword evidence="14" id="KW-0408">Iron</keyword>
<evidence type="ECO:0000256" key="15">
    <source>
        <dbReference type="ARBA" id="ARBA00023136"/>
    </source>
</evidence>
<gene>
    <name evidence="17" type="primary">sdhD</name>
    <name evidence="17" type="ORF">HH303_13775</name>
</gene>
<proteinExistence type="predicted"/>
<evidence type="ECO:0000256" key="1">
    <source>
        <dbReference type="ARBA" id="ARBA00001971"/>
    </source>
</evidence>
<evidence type="ECO:0000256" key="9">
    <source>
        <dbReference type="ARBA" id="ARBA00022617"/>
    </source>
</evidence>
<evidence type="ECO:0000313" key="18">
    <source>
        <dbReference type="Proteomes" id="UP000539372"/>
    </source>
</evidence>
<dbReference type="CDD" id="cd03495">
    <property type="entry name" value="SQR_TypeC_SdhD_like"/>
    <property type="match status" value="1"/>
</dbReference>
<name>A0A7Y0E1K1_9PROT</name>
<sequence>MLKSPLGQVRGLGSAKNGTHHWWAQRVTAVALVPLTLWFVFSLAFNVGGDFVAMQAWLATPSNAILMLLLIVATFHHLHLGVQVVIEDYIHAEGAKIAMMMVVKLGSFALAVAAGFAVLKVAFAA</sequence>
<evidence type="ECO:0000256" key="2">
    <source>
        <dbReference type="ARBA" id="ARBA00004050"/>
    </source>
</evidence>
<comment type="subcellular location">
    <subcellularLocation>
        <location evidence="3">Membrane</location>
        <topology evidence="3">Multi-pass membrane protein</topology>
    </subcellularLocation>
</comment>
<accession>A0A7Y0E1K1</accession>
<dbReference type="NCBIfam" id="TIGR02968">
    <property type="entry name" value="succ_dehyd_anc"/>
    <property type="match status" value="1"/>
</dbReference>
<evidence type="ECO:0000256" key="6">
    <source>
        <dbReference type="ARBA" id="ARBA00019425"/>
    </source>
</evidence>
<evidence type="ECO:0000256" key="7">
    <source>
        <dbReference type="ARBA" id="ARBA00022448"/>
    </source>
</evidence>
<dbReference type="SUPFAM" id="SSF81343">
    <property type="entry name" value="Fumarate reductase respiratory complex transmembrane subunits"/>
    <property type="match status" value="1"/>
</dbReference>
<comment type="cofactor">
    <cofactor evidence="1">
        <name>heme</name>
        <dbReference type="ChEBI" id="CHEBI:30413"/>
    </cofactor>
</comment>
<evidence type="ECO:0000256" key="12">
    <source>
        <dbReference type="ARBA" id="ARBA00022982"/>
    </source>
</evidence>
<dbReference type="GO" id="GO:0020037">
    <property type="term" value="F:heme binding"/>
    <property type="evidence" value="ECO:0007669"/>
    <property type="project" value="InterPro"/>
</dbReference>
<organism evidence="17 18">
    <name type="scientific">Pacificispira spongiicola</name>
    <dbReference type="NCBI Taxonomy" id="2729598"/>
    <lineage>
        <taxon>Bacteria</taxon>
        <taxon>Pseudomonadati</taxon>
        <taxon>Pseudomonadota</taxon>
        <taxon>Alphaproteobacteria</taxon>
        <taxon>Rhodospirillales</taxon>
        <taxon>Rhodospirillaceae</taxon>
        <taxon>Pacificispira</taxon>
    </lineage>
</organism>
<reference evidence="17 18" key="1">
    <citation type="submission" date="2020-04" db="EMBL/GenBank/DDBJ databases">
        <title>Rhodospirillaceae bacterium KN72 isolated from deep sea.</title>
        <authorList>
            <person name="Zhang D.-C."/>
        </authorList>
    </citation>
    <scope>NUCLEOTIDE SEQUENCE [LARGE SCALE GENOMIC DNA]</scope>
    <source>
        <strain evidence="17 18">KN72</strain>
    </source>
</reference>
<keyword evidence="7" id="KW-0813">Transport</keyword>
<comment type="subunit">
    <text evidence="5">Part of an enzyme complex containing four subunits: a flavoprotein, an iron-sulfur protein, plus two membrane-anchoring proteins, SdhC and SdhD.</text>
</comment>
<dbReference type="EMBL" id="JABBNT010000004">
    <property type="protein sequence ID" value="NMM45559.1"/>
    <property type="molecule type" value="Genomic_DNA"/>
</dbReference>
<dbReference type="InterPro" id="IPR034804">
    <property type="entry name" value="SQR/QFR_C/D"/>
</dbReference>
<evidence type="ECO:0000256" key="14">
    <source>
        <dbReference type="ARBA" id="ARBA00023004"/>
    </source>
</evidence>
<dbReference type="GO" id="GO:0046872">
    <property type="term" value="F:metal ion binding"/>
    <property type="evidence" value="ECO:0007669"/>
    <property type="project" value="UniProtKB-KW"/>
</dbReference>
<keyword evidence="9" id="KW-0349">Heme</keyword>
<dbReference type="InterPro" id="IPR014312">
    <property type="entry name" value="Succ_DH_anchor"/>
</dbReference>
<keyword evidence="13 16" id="KW-1133">Transmembrane helix</keyword>
<evidence type="ECO:0000256" key="13">
    <source>
        <dbReference type="ARBA" id="ARBA00022989"/>
    </source>
</evidence>
<keyword evidence="18" id="KW-1185">Reference proteome</keyword>